<accession>A0A956LZG2</accession>
<keyword evidence="4 6" id="KW-0720">Serine protease</keyword>
<dbReference type="Pfam" id="PF00082">
    <property type="entry name" value="Peptidase_S8"/>
    <property type="match status" value="1"/>
</dbReference>
<reference evidence="9" key="1">
    <citation type="submission" date="2020-04" db="EMBL/GenBank/DDBJ databases">
        <authorList>
            <person name="Zhang T."/>
        </authorList>
    </citation>
    <scope>NUCLEOTIDE SEQUENCE</scope>
    <source>
        <strain evidence="9">HKST-UBA01</strain>
    </source>
</reference>
<dbReference type="PANTHER" id="PTHR43806">
    <property type="entry name" value="PEPTIDASE S8"/>
    <property type="match status" value="1"/>
</dbReference>
<dbReference type="Pfam" id="PF13860">
    <property type="entry name" value="FlgD_ig"/>
    <property type="match status" value="1"/>
</dbReference>
<feature type="active site" description="Charge relay system" evidence="5 6">
    <location>
        <position position="190"/>
    </location>
</feature>
<dbReference type="InterPro" id="IPR022398">
    <property type="entry name" value="Peptidase_S8_His-AS"/>
</dbReference>
<dbReference type="PROSITE" id="PS51892">
    <property type="entry name" value="SUBTILASE"/>
    <property type="match status" value="1"/>
</dbReference>
<evidence type="ECO:0000256" key="6">
    <source>
        <dbReference type="PROSITE-ProRule" id="PRU01240"/>
    </source>
</evidence>
<name>A0A956LZG2_UNCEI</name>
<feature type="active site" description="Charge relay system" evidence="5 6">
    <location>
        <position position="422"/>
    </location>
</feature>
<dbReference type="InterPro" id="IPR036852">
    <property type="entry name" value="Peptidase_S8/S53_dom_sf"/>
</dbReference>
<dbReference type="InterPro" id="IPR026444">
    <property type="entry name" value="Secre_tail"/>
</dbReference>
<comment type="caution">
    <text evidence="9">The sequence shown here is derived from an EMBL/GenBank/DDBJ whole genome shotgun (WGS) entry which is preliminary data.</text>
</comment>
<evidence type="ECO:0000256" key="3">
    <source>
        <dbReference type="ARBA" id="ARBA00022801"/>
    </source>
</evidence>
<dbReference type="GO" id="GO:0006508">
    <property type="term" value="P:proteolysis"/>
    <property type="evidence" value="ECO:0007669"/>
    <property type="project" value="UniProtKB-KW"/>
</dbReference>
<evidence type="ECO:0000259" key="7">
    <source>
        <dbReference type="Pfam" id="PF00082"/>
    </source>
</evidence>
<dbReference type="Proteomes" id="UP000697710">
    <property type="component" value="Unassembled WGS sequence"/>
</dbReference>
<reference evidence="9" key="2">
    <citation type="journal article" date="2021" name="Microbiome">
        <title>Successional dynamics and alternative stable states in a saline activated sludge microbial community over 9 years.</title>
        <authorList>
            <person name="Wang Y."/>
            <person name="Ye J."/>
            <person name="Ju F."/>
            <person name="Liu L."/>
            <person name="Boyd J.A."/>
            <person name="Deng Y."/>
            <person name="Parks D.H."/>
            <person name="Jiang X."/>
            <person name="Yin X."/>
            <person name="Woodcroft B.J."/>
            <person name="Tyson G.W."/>
            <person name="Hugenholtz P."/>
            <person name="Polz M.F."/>
            <person name="Zhang T."/>
        </authorList>
    </citation>
    <scope>NUCLEOTIDE SEQUENCE</scope>
    <source>
        <strain evidence="9">HKST-UBA01</strain>
    </source>
</reference>
<comment type="similarity">
    <text evidence="1 6">Belongs to the peptidase S8 family.</text>
</comment>
<dbReference type="PRINTS" id="PR00723">
    <property type="entry name" value="SUBTILISIN"/>
</dbReference>
<evidence type="ECO:0000256" key="2">
    <source>
        <dbReference type="ARBA" id="ARBA00022670"/>
    </source>
</evidence>
<dbReference type="InterPro" id="IPR025965">
    <property type="entry name" value="FlgD/Vpr_Ig-like"/>
</dbReference>
<evidence type="ECO:0000256" key="1">
    <source>
        <dbReference type="ARBA" id="ARBA00011073"/>
    </source>
</evidence>
<dbReference type="NCBIfam" id="TIGR04183">
    <property type="entry name" value="Por_Secre_tail"/>
    <property type="match status" value="1"/>
</dbReference>
<feature type="domain" description="FlgD/Vpr Ig-like" evidence="8">
    <location>
        <begin position="528"/>
        <end position="583"/>
    </location>
</feature>
<dbReference type="PROSITE" id="PS00137">
    <property type="entry name" value="SUBTILASE_HIS"/>
    <property type="match status" value="1"/>
</dbReference>
<feature type="active site" description="Charge relay system" evidence="5 6">
    <location>
        <position position="260"/>
    </location>
</feature>
<dbReference type="InterPro" id="IPR050131">
    <property type="entry name" value="Peptidase_S8_subtilisin-like"/>
</dbReference>
<dbReference type="SUPFAM" id="SSF52743">
    <property type="entry name" value="Subtilisin-like"/>
    <property type="match status" value="1"/>
</dbReference>
<evidence type="ECO:0000313" key="9">
    <source>
        <dbReference type="EMBL" id="MCA9728580.1"/>
    </source>
</evidence>
<dbReference type="EMBL" id="JAGQHR010000421">
    <property type="protein sequence ID" value="MCA9728580.1"/>
    <property type="molecule type" value="Genomic_DNA"/>
</dbReference>
<protein>
    <submittedName>
        <fullName evidence="9">S8 family serine peptidase</fullName>
    </submittedName>
</protein>
<organism evidence="9 10">
    <name type="scientific">Eiseniibacteriota bacterium</name>
    <dbReference type="NCBI Taxonomy" id="2212470"/>
    <lineage>
        <taxon>Bacteria</taxon>
        <taxon>Candidatus Eiseniibacteriota</taxon>
    </lineage>
</organism>
<proteinExistence type="inferred from homology"/>
<dbReference type="AlphaFoldDB" id="A0A956LZG2"/>
<dbReference type="InterPro" id="IPR000209">
    <property type="entry name" value="Peptidase_S8/S53_dom"/>
</dbReference>
<dbReference type="InterPro" id="IPR015500">
    <property type="entry name" value="Peptidase_S8_subtilisin-rel"/>
</dbReference>
<dbReference type="PANTHER" id="PTHR43806:SF11">
    <property type="entry name" value="CEREVISIN-RELATED"/>
    <property type="match status" value="1"/>
</dbReference>
<evidence type="ECO:0000259" key="8">
    <source>
        <dbReference type="Pfam" id="PF13860"/>
    </source>
</evidence>
<evidence type="ECO:0000256" key="4">
    <source>
        <dbReference type="ARBA" id="ARBA00022825"/>
    </source>
</evidence>
<sequence length="595" mass="62098">MTFDNSPLGTASPSASVPAWSRWRLLTLALTVAVASQIPNHASAAGSVQIGQNEYRQVDGVWQAVTPYGETFAVDTQVVTVRFVPGVSAAQQATLIQRNRAEVIRTNRLGFVDLQVAEGTDVIEVVQSFLGSPLIQNAEPNTIGAYLATPNDPLYPSQWHLNQGNDADVDAPEAWDIEYGVPGVVVGVLDSGSDWTHNDLGKGTDNYSTIWTNPGEDAWTSPENPATGNGIDDDGNGHVDDWKGWDFTNDDNDARGIFDHGTRVAGIVAAKTNNGYGVCGVAGGFGPGGGFGGGKGARVMVVGVGDTAPVTSILDDAILYAIDQGARVITMSLTVNQTAAIDDALIEAWNAGLLIDCASGNSGGAVSYPARDANVIAVGATTQSDLIASFSSRGVDQELAAPGVNILSTVYNDGFQAGDGTSFAAPIVGGVSALLFSINPGLTNVEARQILRDTADKVGPYNYNWNPSMPGHSQELGYGRVNAGAAVAAAQNTASVPGELGTLRLLTVGVNTPNPFGPSTQIRYQLGAQQRVTIHVLDILGRRLATLEDGMQAEGAHTVSWNGRDEAGRPAASGVYLYQVTAGDETSTGKMLLTR</sequence>
<dbReference type="Gene3D" id="3.40.50.200">
    <property type="entry name" value="Peptidase S8/S53 domain"/>
    <property type="match status" value="1"/>
</dbReference>
<feature type="domain" description="Peptidase S8/S53" evidence="7">
    <location>
        <begin position="183"/>
        <end position="479"/>
    </location>
</feature>
<evidence type="ECO:0000313" key="10">
    <source>
        <dbReference type="Proteomes" id="UP000697710"/>
    </source>
</evidence>
<evidence type="ECO:0000256" key="5">
    <source>
        <dbReference type="PIRSR" id="PIRSR615500-1"/>
    </source>
</evidence>
<gene>
    <name evidence="9" type="ORF">KC729_12905</name>
</gene>
<dbReference type="GO" id="GO:0004252">
    <property type="term" value="F:serine-type endopeptidase activity"/>
    <property type="evidence" value="ECO:0007669"/>
    <property type="project" value="UniProtKB-UniRule"/>
</dbReference>
<keyword evidence="2 6" id="KW-0645">Protease</keyword>
<keyword evidence="3 6" id="KW-0378">Hydrolase</keyword>
<dbReference type="Gene3D" id="2.60.40.4070">
    <property type="match status" value="1"/>
</dbReference>